<dbReference type="EMBL" id="SMNA01000001">
    <property type="protein sequence ID" value="TDE98771.1"/>
    <property type="molecule type" value="Genomic_DNA"/>
</dbReference>
<keyword evidence="4" id="KW-1185">Reference proteome</keyword>
<dbReference type="SUPFAM" id="SSF82171">
    <property type="entry name" value="DPP6 N-terminal domain-like"/>
    <property type="match status" value="1"/>
</dbReference>
<proteinExistence type="inferred from homology"/>
<comment type="similarity">
    <text evidence="1">Belongs to the TolB family.</text>
</comment>
<protein>
    <recommendedName>
        <fullName evidence="5">DUF11 domain-containing protein</fullName>
    </recommendedName>
</protein>
<dbReference type="RefSeq" id="WP_133105673.1">
    <property type="nucleotide sequence ID" value="NZ_SMNA01000001.1"/>
</dbReference>
<name>A0ABY2E8D3_9MICO</name>
<dbReference type="PANTHER" id="PTHR36842">
    <property type="entry name" value="PROTEIN TOLB HOMOLOG"/>
    <property type="match status" value="1"/>
</dbReference>
<dbReference type="Gene3D" id="2.60.40.10">
    <property type="entry name" value="Immunoglobulins"/>
    <property type="match status" value="1"/>
</dbReference>
<gene>
    <name evidence="3" type="ORF">EXU48_00775</name>
</gene>
<reference evidence="3 4" key="1">
    <citation type="submission" date="2019-03" db="EMBL/GenBank/DDBJ databases">
        <title>Genomic features of bacteria from cold environments.</title>
        <authorList>
            <person name="Shen L."/>
        </authorList>
    </citation>
    <scope>NUCLEOTIDE SEQUENCE [LARGE SCALE GENOMIC DNA]</scope>
    <source>
        <strain evidence="4">T3246-1</strain>
    </source>
</reference>
<dbReference type="InterPro" id="IPR011659">
    <property type="entry name" value="WD40"/>
</dbReference>
<feature type="chain" id="PRO_5045542319" description="DUF11 domain-containing protein" evidence="2">
    <location>
        <begin position="21"/>
        <end position="1092"/>
    </location>
</feature>
<feature type="signal peptide" evidence="2">
    <location>
        <begin position="1"/>
        <end position="20"/>
    </location>
</feature>
<evidence type="ECO:0000313" key="4">
    <source>
        <dbReference type="Proteomes" id="UP000504882"/>
    </source>
</evidence>
<dbReference type="InterPro" id="IPR013783">
    <property type="entry name" value="Ig-like_fold"/>
</dbReference>
<comment type="caution">
    <text evidence="3">The sequence shown here is derived from an EMBL/GenBank/DDBJ whole genome shotgun (WGS) entry which is preliminary data.</text>
</comment>
<dbReference type="InterPro" id="IPR011042">
    <property type="entry name" value="6-blade_b-propeller_TolB-like"/>
</dbReference>
<keyword evidence="2" id="KW-0732">Signal</keyword>
<dbReference type="PANTHER" id="PTHR36842:SF1">
    <property type="entry name" value="PROTEIN TOLB"/>
    <property type="match status" value="1"/>
</dbReference>
<evidence type="ECO:0000256" key="2">
    <source>
        <dbReference type="SAM" id="SignalP"/>
    </source>
</evidence>
<dbReference type="Pfam" id="PF07676">
    <property type="entry name" value="PD40"/>
    <property type="match status" value="3"/>
</dbReference>
<evidence type="ECO:0000313" key="3">
    <source>
        <dbReference type="EMBL" id="TDE98771.1"/>
    </source>
</evidence>
<accession>A0ABY2E8D3</accession>
<organism evidence="3 4">
    <name type="scientific">Occultella glacieicola</name>
    <dbReference type="NCBI Taxonomy" id="2518684"/>
    <lineage>
        <taxon>Bacteria</taxon>
        <taxon>Bacillati</taxon>
        <taxon>Actinomycetota</taxon>
        <taxon>Actinomycetes</taxon>
        <taxon>Micrococcales</taxon>
        <taxon>Ruaniaceae</taxon>
        <taxon>Occultella</taxon>
    </lineage>
</organism>
<dbReference type="Gene3D" id="2.120.10.30">
    <property type="entry name" value="TolB, C-terminal domain"/>
    <property type="match status" value="3"/>
</dbReference>
<sequence>MARMLAVTAALGLLAPGAVAAVPMPPVTAELPAPDAASTRVAFTERGAGLGQAAWSVLTPGQLVGPDVELLEGREQDYELSVTHVQSPPEAVSSFISTRDSDVGDVYVQGAEGPAVRITCDEARVSHPVVSPDGLSVAYSTSVDDGPWRIVVADIDDPPCTGGTAPAISEGDWDDLWPAWLPGFGSETLVFSSTRHDPLGDIYMIDRGKDLLYRITEDPGADTQPAVGEVGNTVALAFTTTRFRADGSLAVVDLFATSPEELEEAGEIVSPFSGTIDQSSEPTWGVNANEGVDATLLYTGTRYDPYGDIFSIDVTEEVESEFGTLAFSSAGQVAEVFSRTDREPRAAPYSESHPAWTVTPGDEQEVGEDTRVITATFGAAQSDIGVVGADGAGRERLPASTVDVDDGGPAYSPDGAWVVFSSTVTAEDGREGARLMLAAADGSVVTPLNYAWDPGVPPGSEGEGSPPAIDIHPAWSPDGTRIAFERIYQGESDGQEFRTTEVLIADFVPEPAGGDVPVAATLSVPGYGNPDWSPDGRYLVTAGSLELAAYSDVAIVDLQDPDPETALTGLQYVPQGCGSDGCLPVGVNGRAPAWSPDGRTLAIANVSVLGLSSLGTRAISPDGETTPIALFTVDPDDPTAPSLEATPLVGFDDQGLPTPSRAELSNATDPAWSPDGSEIYLAGQPAGLADDWGIYAIRPDGTGLREVAQGPGPEIAPDVQPDVDLSLAMTASPNVVPVGGASTLTLTVRNEGLQSVGTYRVLLEAPAELQFGEPPAGCTVDDLVLTCVPTEPIAPLGVSILEIAVIGRVPGTTAEVSAVVLPGGPDRDADNNTVSTTITVTGTSIGTQEADLDLNLAVTPPTGWVGGQPMIARITVTNNGPEAITSATVTTGFPATVVPTALAITSTAPEDLGPPVDLTDPVTVACLTAAGACPIGPLLAGDSVVLEASLLPVGPAGTGEVTATVALDPAAARVDVDPGNDAATAVVTVLQPEIRLLPSVARPGDVVLAYGEDFPPNQAVTLIWTRGITVDPGPYTVTPEGRLVVPIVLVSRDLLGDREIASTSPAGAFGEVRGPLLVVATSVQAPNFLFRG</sequence>
<dbReference type="Proteomes" id="UP000504882">
    <property type="component" value="Unassembled WGS sequence"/>
</dbReference>
<evidence type="ECO:0000256" key="1">
    <source>
        <dbReference type="ARBA" id="ARBA00009820"/>
    </source>
</evidence>
<evidence type="ECO:0008006" key="5">
    <source>
        <dbReference type="Google" id="ProtNLM"/>
    </source>
</evidence>